<protein>
    <submittedName>
        <fullName evidence="3">Uncharacterized protein</fullName>
    </submittedName>
</protein>
<evidence type="ECO:0000256" key="2">
    <source>
        <dbReference type="SAM" id="SignalP"/>
    </source>
</evidence>
<organism evidence="3 4">
    <name type="scientific">Mycena maculata</name>
    <dbReference type="NCBI Taxonomy" id="230809"/>
    <lineage>
        <taxon>Eukaryota</taxon>
        <taxon>Fungi</taxon>
        <taxon>Dikarya</taxon>
        <taxon>Basidiomycota</taxon>
        <taxon>Agaricomycotina</taxon>
        <taxon>Agaricomycetes</taxon>
        <taxon>Agaricomycetidae</taxon>
        <taxon>Agaricales</taxon>
        <taxon>Marasmiineae</taxon>
        <taxon>Mycenaceae</taxon>
        <taxon>Mycena</taxon>
    </lineage>
</organism>
<comment type="caution">
    <text evidence="3">The sequence shown here is derived from an EMBL/GenBank/DDBJ whole genome shotgun (WGS) entry which is preliminary data.</text>
</comment>
<evidence type="ECO:0000313" key="4">
    <source>
        <dbReference type="Proteomes" id="UP001215280"/>
    </source>
</evidence>
<dbReference type="AlphaFoldDB" id="A0AAD7KFZ4"/>
<gene>
    <name evidence="3" type="ORF">DFH07DRAFT_935566</name>
</gene>
<name>A0AAD7KFZ4_9AGAR</name>
<proteinExistence type="predicted"/>
<evidence type="ECO:0000313" key="3">
    <source>
        <dbReference type="EMBL" id="KAJ7782460.1"/>
    </source>
</evidence>
<feature type="compositionally biased region" description="Low complexity" evidence="1">
    <location>
        <begin position="67"/>
        <end position="98"/>
    </location>
</feature>
<accession>A0AAD7KFZ4</accession>
<keyword evidence="4" id="KW-1185">Reference proteome</keyword>
<reference evidence="3" key="1">
    <citation type="submission" date="2023-03" db="EMBL/GenBank/DDBJ databases">
        <title>Massive genome expansion in bonnet fungi (Mycena s.s.) driven by repeated elements and novel gene families across ecological guilds.</title>
        <authorList>
            <consortium name="Lawrence Berkeley National Laboratory"/>
            <person name="Harder C.B."/>
            <person name="Miyauchi S."/>
            <person name="Viragh M."/>
            <person name="Kuo A."/>
            <person name="Thoen E."/>
            <person name="Andreopoulos B."/>
            <person name="Lu D."/>
            <person name="Skrede I."/>
            <person name="Drula E."/>
            <person name="Henrissat B."/>
            <person name="Morin E."/>
            <person name="Kohler A."/>
            <person name="Barry K."/>
            <person name="LaButti K."/>
            <person name="Morin E."/>
            <person name="Salamov A."/>
            <person name="Lipzen A."/>
            <person name="Mereny Z."/>
            <person name="Hegedus B."/>
            <person name="Baldrian P."/>
            <person name="Stursova M."/>
            <person name="Weitz H."/>
            <person name="Taylor A."/>
            <person name="Grigoriev I.V."/>
            <person name="Nagy L.G."/>
            <person name="Martin F."/>
            <person name="Kauserud H."/>
        </authorList>
    </citation>
    <scope>NUCLEOTIDE SEQUENCE</scope>
    <source>
        <strain evidence="3">CBHHK188m</strain>
    </source>
</reference>
<evidence type="ECO:0000256" key="1">
    <source>
        <dbReference type="SAM" id="MobiDB-lite"/>
    </source>
</evidence>
<dbReference type="Proteomes" id="UP001215280">
    <property type="component" value="Unassembled WGS sequence"/>
</dbReference>
<feature type="region of interest" description="Disordered" evidence="1">
    <location>
        <begin position="67"/>
        <end position="105"/>
    </location>
</feature>
<keyword evidence="2" id="KW-0732">Signal</keyword>
<feature type="signal peptide" evidence="2">
    <location>
        <begin position="1"/>
        <end position="18"/>
    </location>
</feature>
<feature type="chain" id="PRO_5041922125" evidence="2">
    <location>
        <begin position="19"/>
        <end position="131"/>
    </location>
</feature>
<sequence length="131" mass="13277">MYHSLAIVLLYSIQLVQSRLTSSSDSDPVTDPSPCTMIQCQINVTKDVMSGVAAELMSNFNENAFPAANTSASAPPSGTALVNSESSPSLNVSSSTPSATAHSGKPNAAVGTAFGGFVPGVAVVFGSLLLL</sequence>
<dbReference type="EMBL" id="JARJLG010000003">
    <property type="protein sequence ID" value="KAJ7782460.1"/>
    <property type="molecule type" value="Genomic_DNA"/>
</dbReference>